<keyword evidence="1" id="KW-0812">Transmembrane</keyword>
<proteinExistence type="predicted"/>
<feature type="transmembrane region" description="Helical" evidence="1">
    <location>
        <begin position="205"/>
        <end position="225"/>
    </location>
</feature>
<feature type="transmembrane region" description="Helical" evidence="1">
    <location>
        <begin position="395"/>
        <end position="416"/>
    </location>
</feature>
<feature type="transmembrane region" description="Helical" evidence="1">
    <location>
        <begin position="147"/>
        <end position="166"/>
    </location>
</feature>
<sequence length="421" mass="42595">MDFPLVMERLTVALAVGFLVGVERGWKQRGEAEGSRVAGLRTYTLIGLLGGISGLLAEAYGGAAFVGALIAFALPWTVFKATDIWREDDVSVTGLVAGLAVFALGALAAAGHLAVAAASAIAITLILAFKGVTHTWLRQLSWSELRAGLLLLAATLIALPLLPGEPLDPWGAFNPRELWLLTLLLAAASFAGYAGLRVFGPRHGLFVAGLAGALVSSTAMTLDMARRTARGEAGGRLAASVAAIGNAVMMARVVVLLAIVSPGAVPLALPPLAAGTLASLVAAFLLARNALLGPAETLKAEPGRPLDLGFVARIALVLVTIVVLARIAAHFWGEEGLIGFAAIAGLVDVDAITLAAGRMIGAEVAAATGVLAALVAVAADTVSKAGLGAVFGRGAFALPYGLASLAALVAGGLVYAGMRLL</sequence>
<feature type="transmembrane region" description="Helical" evidence="1">
    <location>
        <begin position="364"/>
        <end position="383"/>
    </location>
</feature>
<name>A0A4S2H522_9PROT</name>
<dbReference type="PANTHER" id="PTHR39084">
    <property type="entry name" value="MEMBRANE PROTEIN-RELATED"/>
    <property type="match status" value="1"/>
</dbReference>
<feature type="domain" description="MgtC/SapB/SrpB/YhiD N-terminal" evidence="2">
    <location>
        <begin position="10"/>
        <end position="134"/>
    </location>
</feature>
<dbReference type="OrthoDB" id="9813718at2"/>
<evidence type="ECO:0000259" key="3">
    <source>
        <dbReference type="Pfam" id="PF13194"/>
    </source>
</evidence>
<keyword evidence="1" id="KW-1133">Transmembrane helix</keyword>
<organism evidence="4 5">
    <name type="scientific">Marinicauda algicola</name>
    <dbReference type="NCBI Taxonomy" id="2029849"/>
    <lineage>
        <taxon>Bacteria</taxon>
        <taxon>Pseudomonadati</taxon>
        <taxon>Pseudomonadota</taxon>
        <taxon>Alphaproteobacteria</taxon>
        <taxon>Maricaulales</taxon>
        <taxon>Maricaulaceae</taxon>
        <taxon>Marinicauda</taxon>
    </lineage>
</organism>
<keyword evidence="5" id="KW-1185">Reference proteome</keyword>
<protein>
    <submittedName>
        <fullName evidence="4">DUF4010 domain-containing protein</fullName>
    </submittedName>
</protein>
<dbReference type="InterPro" id="IPR049177">
    <property type="entry name" value="MgtC_SapB_SrpB_YhiD_N"/>
</dbReference>
<reference evidence="4 5" key="1">
    <citation type="journal article" date="2017" name="Int. J. Syst. Evol. Microbiol.">
        <title>Marinicauda algicola sp. nov., isolated from a marine red alga Rhodosorus marinus.</title>
        <authorList>
            <person name="Jeong S.E."/>
            <person name="Jeon S.H."/>
            <person name="Chun B.H."/>
            <person name="Kim D.W."/>
            <person name="Jeon C.O."/>
        </authorList>
    </citation>
    <scope>NUCLEOTIDE SEQUENCE [LARGE SCALE GENOMIC DNA]</scope>
    <source>
        <strain evidence="4 5">JCM 31718</strain>
    </source>
</reference>
<dbReference type="PANTHER" id="PTHR39084:SF1">
    <property type="entry name" value="DUF4010 DOMAIN-CONTAINING PROTEIN"/>
    <property type="match status" value="1"/>
</dbReference>
<evidence type="ECO:0000256" key="1">
    <source>
        <dbReference type="SAM" id="Phobius"/>
    </source>
</evidence>
<dbReference type="InterPro" id="IPR025105">
    <property type="entry name" value="DUF4010"/>
</dbReference>
<feature type="transmembrane region" description="Helical" evidence="1">
    <location>
        <begin position="178"/>
        <end position="199"/>
    </location>
</feature>
<feature type="transmembrane region" description="Helical" evidence="1">
    <location>
        <begin position="94"/>
        <end position="127"/>
    </location>
</feature>
<feature type="transmembrane region" description="Helical" evidence="1">
    <location>
        <begin position="308"/>
        <end position="331"/>
    </location>
</feature>
<accession>A0A4S2H522</accession>
<feature type="transmembrane region" description="Helical" evidence="1">
    <location>
        <begin position="237"/>
        <end position="261"/>
    </location>
</feature>
<dbReference type="RefSeq" id="WP_135995019.1">
    <property type="nucleotide sequence ID" value="NZ_CP071057.1"/>
</dbReference>
<comment type="caution">
    <text evidence="4">The sequence shown here is derived from an EMBL/GenBank/DDBJ whole genome shotgun (WGS) entry which is preliminary data.</text>
</comment>
<keyword evidence="1" id="KW-0472">Membrane</keyword>
<evidence type="ECO:0000313" key="4">
    <source>
        <dbReference type="EMBL" id="TGY90521.1"/>
    </source>
</evidence>
<evidence type="ECO:0000313" key="5">
    <source>
        <dbReference type="Proteomes" id="UP000308054"/>
    </source>
</evidence>
<dbReference type="Proteomes" id="UP000308054">
    <property type="component" value="Unassembled WGS sequence"/>
</dbReference>
<dbReference type="Pfam" id="PF02308">
    <property type="entry name" value="MgtC"/>
    <property type="match status" value="1"/>
</dbReference>
<evidence type="ECO:0000259" key="2">
    <source>
        <dbReference type="Pfam" id="PF02308"/>
    </source>
</evidence>
<dbReference type="AlphaFoldDB" id="A0A4S2H522"/>
<feature type="transmembrane region" description="Helical" evidence="1">
    <location>
        <begin position="63"/>
        <end position="82"/>
    </location>
</feature>
<feature type="transmembrane region" description="Helical" evidence="1">
    <location>
        <begin position="267"/>
        <end position="287"/>
    </location>
</feature>
<feature type="transmembrane region" description="Helical" evidence="1">
    <location>
        <begin position="6"/>
        <end position="26"/>
    </location>
</feature>
<dbReference type="Pfam" id="PF13194">
    <property type="entry name" value="DUF4010"/>
    <property type="match status" value="1"/>
</dbReference>
<feature type="domain" description="DUF4010" evidence="3">
    <location>
        <begin position="184"/>
        <end position="392"/>
    </location>
</feature>
<gene>
    <name evidence="4" type="ORF">E5163_05210</name>
</gene>
<dbReference type="EMBL" id="SRXW01000001">
    <property type="protein sequence ID" value="TGY90521.1"/>
    <property type="molecule type" value="Genomic_DNA"/>
</dbReference>